<evidence type="ECO:0000256" key="9">
    <source>
        <dbReference type="ARBA" id="ARBA00023157"/>
    </source>
</evidence>
<dbReference type="GO" id="GO:0030288">
    <property type="term" value="C:outer membrane-bounded periplasmic space"/>
    <property type="evidence" value="ECO:0007669"/>
    <property type="project" value="InterPro"/>
</dbReference>
<feature type="binding site" evidence="11">
    <location>
        <position position="353"/>
    </location>
    <ligand>
        <name>pyrroloquinoline quinone</name>
        <dbReference type="ChEBI" id="CHEBI:58442"/>
    </ligand>
</feature>
<evidence type="ECO:0000256" key="14">
    <source>
        <dbReference type="SAM" id="SignalP"/>
    </source>
</evidence>
<evidence type="ECO:0000313" key="16">
    <source>
        <dbReference type="EMBL" id="MTH61810.1"/>
    </source>
</evidence>
<keyword evidence="8 12" id="KW-0408">Iron</keyword>
<feature type="binding site" evidence="11">
    <location>
        <begin position="412"/>
        <end position="413"/>
    </location>
    <ligand>
        <name>pyrroloquinoline quinone</name>
        <dbReference type="ChEBI" id="CHEBI:58442"/>
    </ligand>
</feature>
<feature type="binding site" evidence="12">
    <location>
        <position position="278"/>
    </location>
    <ligand>
        <name>Ca(2+)</name>
        <dbReference type="ChEBI" id="CHEBI:29108"/>
    </ligand>
</feature>
<feature type="binding site" evidence="11">
    <location>
        <position position="258"/>
    </location>
    <ligand>
        <name>pyrroloquinoline quinone</name>
        <dbReference type="ChEBI" id="CHEBI:58442"/>
    </ligand>
</feature>
<dbReference type="GO" id="GO:0005509">
    <property type="term" value="F:calcium ion binding"/>
    <property type="evidence" value="ECO:0007669"/>
    <property type="project" value="InterPro"/>
</dbReference>
<comment type="cofactor">
    <cofactor evidence="11">
        <name>pyrroloquinoline quinone</name>
        <dbReference type="ChEBI" id="CHEBI:58442"/>
    </cofactor>
    <text evidence="11">Binds 1 PQQ group per subunit.</text>
</comment>
<evidence type="ECO:0000256" key="7">
    <source>
        <dbReference type="ARBA" id="ARBA00023002"/>
    </source>
</evidence>
<keyword evidence="5 12" id="KW-0106">Calcium</keyword>
<evidence type="ECO:0000259" key="15">
    <source>
        <dbReference type="PROSITE" id="PS51007"/>
    </source>
</evidence>
<feature type="active site" description="Proton acceptor" evidence="10">
    <location>
        <position position="324"/>
    </location>
</feature>
<name>A0A844HPI6_9RHOB</name>
<dbReference type="Gene3D" id="1.10.760.10">
    <property type="entry name" value="Cytochrome c-like domain"/>
    <property type="match status" value="1"/>
</dbReference>
<accession>A0A844HPI6</accession>
<dbReference type="InterPro" id="IPR001479">
    <property type="entry name" value="Quinoprotein_DH_CS"/>
</dbReference>
<dbReference type="SMART" id="SM00564">
    <property type="entry name" value="PQQ"/>
    <property type="match status" value="5"/>
</dbReference>
<evidence type="ECO:0000256" key="10">
    <source>
        <dbReference type="PIRSR" id="PIRSR617512-1"/>
    </source>
</evidence>
<protein>
    <submittedName>
        <fullName evidence="16">PQQ-dependent dehydrogenase, methanol/ethanol family</fullName>
        <ecNumber evidence="16">1.1.2.-</ecNumber>
    </submittedName>
</protein>
<feature type="binding site" evidence="11">
    <location>
        <position position="134"/>
    </location>
    <ligand>
        <name>pyrroloquinoline quinone</name>
        <dbReference type="ChEBI" id="CHEBI:58442"/>
    </ligand>
</feature>
<proteinExistence type="inferred from homology"/>
<dbReference type="PANTHER" id="PTHR32303">
    <property type="entry name" value="QUINOPROTEIN ALCOHOL DEHYDROGENASE (CYTOCHROME C)"/>
    <property type="match status" value="1"/>
</dbReference>
<keyword evidence="4 14" id="KW-0732">Signal</keyword>
<gene>
    <name evidence="16" type="ORF">GL300_21645</name>
</gene>
<feature type="binding site" description="axial binding residue" evidence="12">
    <location>
        <position position="672"/>
    </location>
    <ligand>
        <name>heme c</name>
        <dbReference type="ChEBI" id="CHEBI:61717"/>
    </ligand>
    <ligandPart>
        <name>Fe</name>
        <dbReference type="ChEBI" id="CHEBI:18248"/>
    </ligandPart>
</feature>
<feature type="binding site" description="axial binding residue" evidence="12">
    <location>
        <position position="633"/>
    </location>
    <ligand>
        <name>heme c</name>
        <dbReference type="ChEBI" id="CHEBI:61717"/>
    </ligand>
    <ligandPart>
        <name>Fe</name>
        <dbReference type="ChEBI" id="CHEBI:18248"/>
    </ligandPart>
</feature>
<dbReference type="InterPro" id="IPR018391">
    <property type="entry name" value="PQQ_b-propeller_rpt"/>
</dbReference>
<evidence type="ECO:0000256" key="1">
    <source>
        <dbReference type="ARBA" id="ARBA00008156"/>
    </source>
</evidence>
<dbReference type="PROSITE" id="PS00364">
    <property type="entry name" value="BACTERIAL_PQQ_2"/>
    <property type="match status" value="1"/>
</dbReference>
<feature type="binding site" description="covalent" evidence="11">
    <location>
        <position position="629"/>
    </location>
    <ligand>
        <name>heme c</name>
        <dbReference type="ChEBI" id="CHEBI:61717"/>
    </ligand>
</feature>
<feature type="binding site" evidence="11">
    <location>
        <position position="82"/>
    </location>
    <ligand>
        <name>pyrroloquinoline quinone</name>
        <dbReference type="ChEBI" id="CHEBI:58442"/>
    </ligand>
</feature>
<dbReference type="InterPro" id="IPR036909">
    <property type="entry name" value="Cyt_c-like_dom_sf"/>
</dbReference>
<dbReference type="SUPFAM" id="SSF50998">
    <property type="entry name" value="Quinoprotein alcohol dehydrogenase-like"/>
    <property type="match status" value="1"/>
</dbReference>
<dbReference type="InterPro" id="IPR002372">
    <property type="entry name" value="PQQ_rpt_dom"/>
</dbReference>
<dbReference type="Gene3D" id="2.140.10.10">
    <property type="entry name" value="Quinoprotein alcohol dehydrogenase-like superfamily"/>
    <property type="match status" value="1"/>
</dbReference>
<feature type="binding site" evidence="12">
    <location>
        <position position="324"/>
    </location>
    <ligand>
        <name>Ca(2+)</name>
        <dbReference type="ChEBI" id="CHEBI:29108"/>
    </ligand>
</feature>
<dbReference type="CDD" id="cd10279">
    <property type="entry name" value="PQQ_ADH_II"/>
    <property type="match status" value="1"/>
</dbReference>
<dbReference type="Proteomes" id="UP000449846">
    <property type="component" value="Unassembled WGS sequence"/>
</dbReference>
<comment type="similarity">
    <text evidence="1">Belongs to the bacterial PQQ dehydrogenase family.</text>
</comment>
<evidence type="ECO:0000256" key="12">
    <source>
        <dbReference type="PIRSR" id="PIRSR617512-3"/>
    </source>
</evidence>
<evidence type="ECO:0000256" key="13">
    <source>
        <dbReference type="PIRSR" id="PIRSR617512-4"/>
    </source>
</evidence>
<evidence type="ECO:0000256" key="11">
    <source>
        <dbReference type="PIRSR" id="PIRSR617512-2"/>
    </source>
</evidence>
<keyword evidence="9 13" id="KW-1015">Disulfide bond</keyword>
<dbReference type="Pfam" id="PF13442">
    <property type="entry name" value="Cytochrome_CBB3"/>
    <property type="match status" value="1"/>
</dbReference>
<feature type="binding site" evidence="12">
    <location>
        <position position="196"/>
    </location>
    <ligand>
        <name>Ca(2+)</name>
        <dbReference type="ChEBI" id="CHEBI:29108"/>
    </ligand>
</feature>
<comment type="cofactor">
    <cofactor evidence="12">
        <name>Ca(2+)</name>
        <dbReference type="ChEBI" id="CHEBI:29108"/>
    </cofactor>
    <text evidence="12">Binds 1 Ca(2+) ion per subunit.</text>
</comment>
<feature type="binding site" evidence="11">
    <location>
        <position position="178"/>
    </location>
    <ligand>
        <name>pyrroloquinoline quinone</name>
        <dbReference type="ChEBI" id="CHEBI:58442"/>
    </ligand>
</feature>
<dbReference type="EMBL" id="WMIG01000020">
    <property type="protein sequence ID" value="MTH61810.1"/>
    <property type="molecule type" value="Genomic_DNA"/>
</dbReference>
<dbReference type="NCBIfam" id="TIGR03075">
    <property type="entry name" value="PQQ_enz_alc_DH"/>
    <property type="match status" value="1"/>
</dbReference>
<reference evidence="16 17" key="1">
    <citation type="submission" date="2019-11" db="EMBL/GenBank/DDBJ databases">
        <authorList>
            <person name="Dong K."/>
        </authorList>
    </citation>
    <scope>NUCLEOTIDE SEQUENCE [LARGE SCALE GENOMIC DNA]</scope>
    <source>
        <strain evidence="16 17">NBRC 112902</strain>
    </source>
</reference>
<evidence type="ECO:0000256" key="4">
    <source>
        <dbReference type="ARBA" id="ARBA00022729"/>
    </source>
</evidence>
<comment type="caution">
    <text evidence="16">The sequence shown here is derived from an EMBL/GenBank/DDBJ whole genome shotgun (WGS) entry which is preliminary data.</text>
</comment>
<organism evidence="16 17">
    <name type="scientific">Paracoccus litorisediminis</name>
    <dbReference type="NCBI Taxonomy" id="2006130"/>
    <lineage>
        <taxon>Bacteria</taxon>
        <taxon>Pseudomonadati</taxon>
        <taxon>Pseudomonadota</taxon>
        <taxon>Alphaproteobacteria</taxon>
        <taxon>Rhodobacterales</taxon>
        <taxon>Paracoccaceae</taxon>
        <taxon>Paracoccus</taxon>
    </lineage>
</organism>
<feature type="domain" description="Cytochrome c" evidence="15">
    <location>
        <begin position="616"/>
        <end position="695"/>
    </location>
</feature>
<evidence type="ECO:0000256" key="6">
    <source>
        <dbReference type="ARBA" id="ARBA00022891"/>
    </source>
</evidence>
<dbReference type="InterPro" id="IPR009056">
    <property type="entry name" value="Cyt_c-like_dom"/>
</dbReference>
<evidence type="ECO:0000313" key="17">
    <source>
        <dbReference type="Proteomes" id="UP000449846"/>
    </source>
</evidence>
<comment type="cofactor">
    <cofactor evidence="11">
        <name>heme c</name>
        <dbReference type="ChEBI" id="CHEBI:61717"/>
    </cofactor>
    <text evidence="11">Binds 1 heme c group per subunit.</text>
</comment>
<keyword evidence="17" id="KW-1185">Reference proteome</keyword>
<dbReference type="InterPro" id="IPR011047">
    <property type="entry name" value="Quinoprotein_ADH-like_sf"/>
</dbReference>
<keyword evidence="3 12" id="KW-0479">Metal-binding</keyword>
<dbReference type="Pfam" id="PF01011">
    <property type="entry name" value="PQQ"/>
    <property type="match status" value="2"/>
</dbReference>
<dbReference type="InterPro" id="IPR017512">
    <property type="entry name" value="PQQ_MeOH/EtOH_DH"/>
</dbReference>
<dbReference type="EC" id="1.1.2.-" evidence="16"/>
<keyword evidence="6 11" id="KW-0634">PQQ</keyword>
<dbReference type="AlphaFoldDB" id="A0A844HPI6"/>
<evidence type="ECO:0000256" key="3">
    <source>
        <dbReference type="ARBA" id="ARBA00022723"/>
    </source>
</evidence>
<evidence type="ECO:0000256" key="2">
    <source>
        <dbReference type="ARBA" id="ARBA00022617"/>
    </source>
</evidence>
<sequence length="716" mass="76859">MQAGALTGALLILGGAATQAGDGAGVTTERLLNAEKTPQEWLTYGGTYDEQRYARLSQIDKKNADELGIAWTYDLATSRGVEATPIIVDGVMYLTGAWSIVYALDAKTGKELWVYDPKVSGEAAAKSCCDVINRGVAVYGDKVYVGVFDGRLEALDAKTGKLVWSTVTVDQSKPYTITGAPRIVKGRVLIGNSGSEFGVRGYVSAYDAETGALDWRFFITPNPDKKPDGAASDEAFARLGNDTWGDEGAWKTDGGGGTAWDSIVYDQVNDTVLVGTGNASPFNPKIRDPKGNGDNLFLSSILALDADTGAYKWHFQTTPRDMWDYTATQSIILADLPLGKDGAKRRVVMQAPKNGFFYVLDAATGEFISGAPFAHQTWATGLDDKGRPIENPAARDSEAGFLAIPAPSGAHNWHPMAYNPDTGLVYLPAQQMAQFVQDRPVDRTNPMRWNPGYDFAAGLPPTYPAGTLEEVRKNLTGTLMAWDPVVQKPAWVYPHSGPFNGGLLTTETGLVFQGDIKGYFMALDGSTGQKLWGMNLKSGIQAAPSTYEIDGEQYVAVATGWGGSWALNWGFAWDKAVAPDVGRVFVFKLGGKGTVPDPMQDTVEKTPKAEPIKDAALVQKGFVHYAENCMVCHGPLAISSGVLPDLRWSYVSASKEGFHDVVINGALSDNGMISFAKHLSADDAEAVRAYVLDQAWLAVKNGDASAPSKPEAPKTN</sequence>
<dbReference type="OrthoDB" id="9794322at2"/>
<evidence type="ECO:0000256" key="8">
    <source>
        <dbReference type="ARBA" id="ARBA00023004"/>
    </source>
</evidence>
<dbReference type="GO" id="GO:0020037">
    <property type="term" value="F:heme binding"/>
    <property type="evidence" value="ECO:0007669"/>
    <property type="project" value="InterPro"/>
</dbReference>
<dbReference type="GO" id="GO:0009055">
    <property type="term" value="F:electron transfer activity"/>
    <property type="evidence" value="ECO:0007669"/>
    <property type="project" value="InterPro"/>
</dbReference>
<feature type="disulfide bond" evidence="13">
    <location>
        <begin position="128"/>
        <end position="129"/>
    </location>
</feature>
<dbReference type="SUPFAM" id="SSF46626">
    <property type="entry name" value="Cytochrome c"/>
    <property type="match status" value="1"/>
</dbReference>
<dbReference type="PROSITE" id="PS51007">
    <property type="entry name" value="CYTC"/>
    <property type="match status" value="1"/>
</dbReference>
<keyword evidence="2 11" id="KW-0349">Heme</keyword>
<evidence type="ECO:0000256" key="5">
    <source>
        <dbReference type="ARBA" id="ARBA00022837"/>
    </source>
</evidence>
<dbReference type="GO" id="GO:0016614">
    <property type="term" value="F:oxidoreductase activity, acting on CH-OH group of donors"/>
    <property type="evidence" value="ECO:0007669"/>
    <property type="project" value="InterPro"/>
</dbReference>
<feature type="binding site" description="covalent" evidence="11">
    <location>
        <position position="632"/>
    </location>
    <ligand>
        <name>heme c</name>
        <dbReference type="ChEBI" id="CHEBI:61717"/>
    </ligand>
</feature>
<feature type="chain" id="PRO_5033035650" evidence="14">
    <location>
        <begin position="21"/>
        <end position="716"/>
    </location>
</feature>
<feature type="signal peptide" evidence="14">
    <location>
        <begin position="1"/>
        <end position="20"/>
    </location>
</feature>
<keyword evidence="7 16" id="KW-0560">Oxidoreductase</keyword>
<dbReference type="GO" id="GO:0016020">
    <property type="term" value="C:membrane"/>
    <property type="evidence" value="ECO:0007669"/>
    <property type="project" value="InterPro"/>
</dbReference>